<proteinExistence type="predicted"/>
<dbReference type="EMBL" id="CAJVPK010001128">
    <property type="protein sequence ID" value="CAG8572457.1"/>
    <property type="molecule type" value="Genomic_DNA"/>
</dbReference>
<name>A0A9N9G2A3_9GLOM</name>
<gene>
    <name evidence="3" type="ORF">DEBURN_LOCUS8154</name>
</gene>
<dbReference type="InterPro" id="IPR029055">
    <property type="entry name" value="Ntn_hydrolases_N"/>
</dbReference>
<reference evidence="3" key="1">
    <citation type="submission" date="2021-06" db="EMBL/GenBank/DDBJ databases">
        <authorList>
            <person name="Kallberg Y."/>
            <person name="Tangrot J."/>
            <person name="Rosling A."/>
        </authorList>
    </citation>
    <scope>NUCLEOTIDE SEQUENCE</scope>
    <source>
        <strain evidence="3">AZ414A</strain>
    </source>
</reference>
<dbReference type="OrthoDB" id="1081007at2759"/>
<dbReference type="InterPro" id="IPR000101">
    <property type="entry name" value="GGT_peptidase"/>
</dbReference>
<evidence type="ECO:0000313" key="3">
    <source>
        <dbReference type="EMBL" id="CAG8572457.1"/>
    </source>
</evidence>
<organism evidence="3 4">
    <name type="scientific">Diversispora eburnea</name>
    <dbReference type="NCBI Taxonomy" id="1213867"/>
    <lineage>
        <taxon>Eukaryota</taxon>
        <taxon>Fungi</taxon>
        <taxon>Fungi incertae sedis</taxon>
        <taxon>Mucoromycota</taxon>
        <taxon>Glomeromycotina</taxon>
        <taxon>Glomeromycetes</taxon>
        <taxon>Diversisporales</taxon>
        <taxon>Diversisporaceae</taxon>
        <taxon>Diversispora</taxon>
    </lineage>
</organism>
<dbReference type="PRINTS" id="PR01210">
    <property type="entry name" value="GGTRANSPTASE"/>
</dbReference>
<keyword evidence="4" id="KW-1185">Reference proteome</keyword>
<comment type="caution">
    <text evidence="3">The sequence shown here is derived from an EMBL/GenBank/DDBJ whole genome shotgun (WGS) entry which is preliminary data.</text>
</comment>
<keyword evidence="2" id="KW-1133">Transmembrane helix</keyword>
<dbReference type="GO" id="GO:0036374">
    <property type="term" value="F:glutathione hydrolase activity"/>
    <property type="evidence" value="ECO:0007669"/>
    <property type="project" value="InterPro"/>
</dbReference>
<evidence type="ECO:0000313" key="4">
    <source>
        <dbReference type="Proteomes" id="UP000789706"/>
    </source>
</evidence>
<protein>
    <submittedName>
        <fullName evidence="3">223_t:CDS:1</fullName>
    </submittedName>
</protein>
<dbReference type="GO" id="GO:0006751">
    <property type="term" value="P:glutathione catabolic process"/>
    <property type="evidence" value="ECO:0007669"/>
    <property type="project" value="InterPro"/>
</dbReference>
<evidence type="ECO:0000256" key="2">
    <source>
        <dbReference type="SAM" id="Phobius"/>
    </source>
</evidence>
<dbReference type="PANTHER" id="PTHR11686:SF9">
    <property type="entry name" value="RE13973P"/>
    <property type="match status" value="1"/>
</dbReference>
<keyword evidence="2" id="KW-0472">Membrane</keyword>
<sequence>MTNRSLYRSIGGDDQHYSRFFRLFNKLNKLRFILVAILFFIFIILLGNLIFRENFTEKFNKENGSSGLIIAKNGAVASEVANCSQFGVDVLKEGGNAVDAAITSMICVGTVNSFSAGIGGGGFMLIRLPNGSAEVIDFREVAPIKSNKYMLNSDNKPGLTIGVP</sequence>
<feature type="transmembrane region" description="Helical" evidence="2">
    <location>
        <begin position="30"/>
        <end position="51"/>
    </location>
</feature>
<dbReference type="GO" id="GO:0005886">
    <property type="term" value="C:plasma membrane"/>
    <property type="evidence" value="ECO:0007669"/>
    <property type="project" value="TreeGrafter"/>
</dbReference>
<dbReference type="AlphaFoldDB" id="A0A9N9G2A3"/>
<dbReference type="Proteomes" id="UP000789706">
    <property type="component" value="Unassembled WGS sequence"/>
</dbReference>
<evidence type="ECO:0000256" key="1">
    <source>
        <dbReference type="PIRSR" id="PIRSR600101-2"/>
    </source>
</evidence>
<dbReference type="PANTHER" id="PTHR11686">
    <property type="entry name" value="GAMMA GLUTAMYL TRANSPEPTIDASE"/>
    <property type="match status" value="1"/>
</dbReference>
<feature type="binding site" evidence="1">
    <location>
        <position position="139"/>
    </location>
    <ligand>
        <name>L-glutamate</name>
        <dbReference type="ChEBI" id="CHEBI:29985"/>
    </ligand>
</feature>
<dbReference type="GO" id="GO:0000324">
    <property type="term" value="C:fungal-type vacuole"/>
    <property type="evidence" value="ECO:0007669"/>
    <property type="project" value="TreeGrafter"/>
</dbReference>
<accession>A0A9N9G2A3</accession>
<dbReference type="Pfam" id="PF01019">
    <property type="entry name" value="G_glu_transpept"/>
    <property type="match status" value="1"/>
</dbReference>
<keyword evidence="2" id="KW-0812">Transmembrane</keyword>
<dbReference type="SUPFAM" id="SSF56235">
    <property type="entry name" value="N-terminal nucleophile aminohydrolases (Ntn hydrolases)"/>
    <property type="match status" value="1"/>
</dbReference>